<gene>
    <name evidence="7" type="ORF">MNBD_GAMMA15-2356</name>
</gene>
<dbReference type="PROSITE" id="PS00065">
    <property type="entry name" value="D_2_HYDROXYACID_DH_1"/>
    <property type="match status" value="1"/>
</dbReference>
<comment type="catalytic activity">
    <reaction evidence="5">
        <text>(2R)-3-phosphoglycerate + NAD(+) = 3-phosphooxypyruvate + NADH + H(+)</text>
        <dbReference type="Rhea" id="RHEA:12641"/>
        <dbReference type="ChEBI" id="CHEBI:15378"/>
        <dbReference type="ChEBI" id="CHEBI:18110"/>
        <dbReference type="ChEBI" id="CHEBI:57540"/>
        <dbReference type="ChEBI" id="CHEBI:57945"/>
        <dbReference type="ChEBI" id="CHEBI:58272"/>
        <dbReference type="EC" id="1.1.1.95"/>
    </reaction>
</comment>
<keyword evidence="3 7" id="KW-0560">Oxidoreductase</keyword>
<evidence type="ECO:0000256" key="4">
    <source>
        <dbReference type="ARBA" id="ARBA00023027"/>
    </source>
</evidence>
<protein>
    <recommendedName>
        <fullName evidence="2">phosphoglycerate dehydrogenase</fullName>
        <ecNumber evidence="2">1.1.1.95</ecNumber>
    </recommendedName>
</protein>
<dbReference type="SUPFAM" id="SSF55021">
    <property type="entry name" value="ACT-like"/>
    <property type="match status" value="1"/>
</dbReference>
<proteinExistence type="predicted"/>
<dbReference type="UniPathway" id="UPA00135">
    <property type="reaction ID" value="UER00196"/>
</dbReference>
<comment type="pathway">
    <text evidence="1">Amino-acid biosynthesis; L-serine biosynthesis; L-serine from 3-phospho-D-glycerate: step 1/3.</text>
</comment>
<dbReference type="Pfam" id="PF02826">
    <property type="entry name" value="2-Hacid_dh_C"/>
    <property type="match status" value="1"/>
</dbReference>
<name>A0A3B0Y8P0_9ZZZZ</name>
<dbReference type="SUPFAM" id="SSF52283">
    <property type="entry name" value="Formate/glycerate dehydrogenase catalytic domain-like"/>
    <property type="match status" value="1"/>
</dbReference>
<dbReference type="EMBL" id="UOFN01000074">
    <property type="protein sequence ID" value="VAW77165.1"/>
    <property type="molecule type" value="Genomic_DNA"/>
</dbReference>
<dbReference type="InterPro" id="IPR006139">
    <property type="entry name" value="D-isomer_2_OHA_DH_cat_dom"/>
</dbReference>
<evidence type="ECO:0000256" key="2">
    <source>
        <dbReference type="ARBA" id="ARBA00013143"/>
    </source>
</evidence>
<dbReference type="PROSITE" id="PS00670">
    <property type="entry name" value="D_2_HYDROXYACID_DH_2"/>
    <property type="match status" value="1"/>
</dbReference>
<sequence length="387" mass="42171">MHKILTLNNISVSGLERLPRDKYEIASEIQQPEAVLLRSFNMHNWDIPESVQAIGRAGAGVNNIPVDDMSKRGVPVFNAPGANANAVKELVIAGMLMASRNLCQGWAFARGLEGEDSEISKQVESGKKNFAGFELPGRTLGVIGLGAIGVQVANVAHSLGMKVIGYDPDITVQSAWQMSSDVEQAAGVDDLLARSDFVTFHVPLVDATRHMINEERLRAMRDNVVLLNFSRNGIIDDEAVVKALDEGKVYSYVCDFPSNLLKDHTRVITLPHLGASTKEAEDNCAIMVADQVSDYLENGNVRNSVNFPKLYMKRGSKHRLTVVNENVPNMLGQISTALADAGLNILDMINKSRGDLAYTLVDVENEICQECIDNIAATEGVLSVRVL</sequence>
<dbReference type="InterPro" id="IPR029752">
    <property type="entry name" value="D-isomer_DH_CS1"/>
</dbReference>
<dbReference type="InterPro" id="IPR006140">
    <property type="entry name" value="D-isomer_DH_NAD-bd"/>
</dbReference>
<dbReference type="PANTHER" id="PTHR42938">
    <property type="entry name" value="FORMATE DEHYDROGENASE 1"/>
    <property type="match status" value="1"/>
</dbReference>
<reference evidence="7" key="1">
    <citation type="submission" date="2018-06" db="EMBL/GenBank/DDBJ databases">
        <authorList>
            <person name="Zhirakovskaya E."/>
        </authorList>
    </citation>
    <scope>NUCLEOTIDE SEQUENCE</scope>
</reference>
<dbReference type="CDD" id="cd04901">
    <property type="entry name" value="ACT_3PGDH"/>
    <property type="match status" value="1"/>
</dbReference>
<dbReference type="CDD" id="cd12174">
    <property type="entry name" value="PGDH_like_3"/>
    <property type="match status" value="1"/>
</dbReference>
<dbReference type="InterPro" id="IPR029753">
    <property type="entry name" value="D-isomer_DH_CS"/>
</dbReference>
<dbReference type="AlphaFoldDB" id="A0A3B0Y8P0"/>
<evidence type="ECO:0000256" key="5">
    <source>
        <dbReference type="ARBA" id="ARBA00048731"/>
    </source>
</evidence>
<dbReference type="Gene3D" id="3.40.50.720">
    <property type="entry name" value="NAD(P)-binding Rossmann-like Domain"/>
    <property type="match status" value="2"/>
</dbReference>
<organism evidence="7">
    <name type="scientific">hydrothermal vent metagenome</name>
    <dbReference type="NCBI Taxonomy" id="652676"/>
    <lineage>
        <taxon>unclassified sequences</taxon>
        <taxon>metagenomes</taxon>
        <taxon>ecological metagenomes</taxon>
    </lineage>
</organism>
<evidence type="ECO:0000313" key="7">
    <source>
        <dbReference type="EMBL" id="VAW77165.1"/>
    </source>
</evidence>
<dbReference type="SUPFAM" id="SSF51735">
    <property type="entry name" value="NAD(P)-binding Rossmann-fold domains"/>
    <property type="match status" value="1"/>
</dbReference>
<evidence type="ECO:0000259" key="6">
    <source>
        <dbReference type="PROSITE" id="PS51671"/>
    </source>
</evidence>
<evidence type="ECO:0000256" key="1">
    <source>
        <dbReference type="ARBA" id="ARBA00005216"/>
    </source>
</evidence>
<evidence type="ECO:0000256" key="3">
    <source>
        <dbReference type="ARBA" id="ARBA00023002"/>
    </source>
</evidence>
<keyword evidence="4" id="KW-0520">NAD</keyword>
<dbReference type="InterPro" id="IPR036291">
    <property type="entry name" value="NAD(P)-bd_dom_sf"/>
</dbReference>
<dbReference type="GO" id="GO:0004617">
    <property type="term" value="F:phosphoglycerate dehydrogenase activity"/>
    <property type="evidence" value="ECO:0007669"/>
    <property type="project" value="UniProtKB-EC"/>
</dbReference>
<dbReference type="InterPro" id="IPR045865">
    <property type="entry name" value="ACT-like_dom_sf"/>
</dbReference>
<accession>A0A3B0Y8P0</accession>
<dbReference type="GO" id="GO:0051287">
    <property type="term" value="F:NAD binding"/>
    <property type="evidence" value="ECO:0007669"/>
    <property type="project" value="InterPro"/>
</dbReference>
<dbReference type="Gene3D" id="3.30.70.260">
    <property type="match status" value="1"/>
</dbReference>
<dbReference type="InterPro" id="IPR002912">
    <property type="entry name" value="ACT_dom"/>
</dbReference>
<feature type="domain" description="ACT" evidence="6">
    <location>
        <begin position="319"/>
        <end position="387"/>
    </location>
</feature>
<dbReference type="PANTHER" id="PTHR42938:SF47">
    <property type="entry name" value="HYDROXYPYRUVATE REDUCTASE"/>
    <property type="match status" value="1"/>
</dbReference>
<dbReference type="EC" id="1.1.1.95" evidence="2"/>
<dbReference type="Pfam" id="PF00389">
    <property type="entry name" value="2-Hacid_dh"/>
    <property type="match status" value="1"/>
</dbReference>
<dbReference type="PROSITE" id="PS51671">
    <property type="entry name" value="ACT"/>
    <property type="match status" value="1"/>
</dbReference>